<reference evidence="6" key="1">
    <citation type="submission" date="2020-07" db="EMBL/GenBank/DDBJ databases">
        <title>Huge and variable diversity of episymbiotic CPR bacteria and DPANN archaea in groundwater ecosystems.</title>
        <authorList>
            <person name="He C.Y."/>
            <person name="Keren R."/>
            <person name="Whittaker M."/>
            <person name="Farag I.F."/>
            <person name="Doudna J."/>
            <person name="Cate J.H.D."/>
            <person name="Banfield J.F."/>
        </authorList>
    </citation>
    <scope>NUCLEOTIDE SEQUENCE</scope>
    <source>
        <strain evidence="6">NC_groundwater_1520_Pr4_B-0.1um_53_5</strain>
    </source>
</reference>
<evidence type="ECO:0000256" key="2">
    <source>
        <dbReference type="ARBA" id="ARBA00022723"/>
    </source>
</evidence>
<dbReference type="InterPro" id="IPR017896">
    <property type="entry name" value="4Fe4S_Fe-S-bd"/>
</dbReference>
<dbReference type="EMBL" id="JACQXR010000039">
    <property type="protein sequence ID" value="MBI4726250.1"/>
    <property type="molecule type" value="Genomic_DNA"/>
</dbReference>
<evidence type="ECO:0000256" key="4">
    <source>
        <dbReference type="ARBA" id="ARBA00023014"/>
    </source>
</evidence>
<keyword evidence="2" id="KW-0479">Metal-binding</keyword>
<keyword evidence="4" id="KW-0411">Iron-sulfur</keyword>
<feature type="domain" description="4Fe-4S ferredoxin-type" evidence="5">
    <location>
        <begin position="9"/>
        <end position="38"/>
    </location>
</feature>
<keyword evidence="1" id="KW-0004">4Fe-4S</keyword>
<dbReference type="GO" id="GO:0046872">
    <property type="term" value="F:metal ion binding"/>
    <property type="evidence" value="ECO:0007669"/>
    <property type="project" value="UniProtKB-KW"/>
</dbReference>
<evidence type="ECO:0000313" key="6">
    <source>
        <dbReference type="EMBL" id="MBI4726250.1"/>
    </source>
</evidence>
<evidence type="ECO:0000259" key="5">
    <source>
        <dbReference type="PROSITE" id="PS51379"/>
    </source>
</evidence>
<dbReference type="Proteomes" id="UP000736328">
    <property type="component" value="Unassembled WGS sequence"/>
</dbReference>
<comment type="caution">
    <text evidence="6">The sequence shown here is derived from an EMBL/GenBank/DDBJ whole genome shotgun (WGS) entry which is preliminary data.</text>
</comment>
<dbReference type="InterPro" id="IPR050157">
    <property type="entry name" value="PSI_iron-sulfur_center"/>
</dbReference>
<evidence type="ECO:0000256" key="1">
    <source>
        <dbReference type="ARBA" id="ARBA00022485"/>
    </source>
</evidence>
<gene>
    <name evidence="6" type="ORF">HY768_03325</name>
</gene>
<name>A0A933I7V4_UNCT6</name>
<dbReference type="PANTHER" id="PTHR24960">
    <property type="entry name" value="PHOTOSYSTEM I IRON-SULFUR CENTER-RELATED"/>
    <property type="match status" value="1"/>
</dbReference>
<dbReference type="AlphaFoldDB" id="A0A933I7V4"/>
<dbReference type="Pfam" id="PF13187">
    <property type="entry name" value="Fer4_9"/>
    <property type="match status" value="1"/>
</dbReference>
<dbReference type="NCBIfam" id="NF040864">
    <property type="entry name" value="HgcB_ferredoxin"/>
    <property type="match status" value="1"/>
</dbReference>
<accession>A0A933I7V4</accession>
<dbReference type="GO" id="GO:0051539">
    <property type="term" value="F:4 iron, 4 sulfur cluster binding"/>
    <property type="evidence" value="ECO:0007669"/>
    <property type="project" value="UniProtKB-KW"/>
</dbReference>
<organism evidence="6 7">
    <name type="scientific">candidate division TA06 bacterium</name>
    <dbReference type="NCBI Taxonomy" id="2250710"/>
    <lineage>
        <taxon>Bacteria</taxon>
        <taxon>Bacteria division TA06</taxon>
    </lineage>
</organism>
<dbReference type="InterPro" id="IPR017900">
    <property type="entry name" value="4Fe4S_Fe_S_CS"/>
</dbReference>
<sequence length="94" mass="10225">MLRYLENVVTLEYNPERCQGCGRCVQVCPRAVFRLAGQKAELADKDACIECGACQRNCPHGAIRVRAGVGCAQAVLNSKRKTSFGCSSDDCILK</sequence>
<protein>
    <submittedName>
        <fullName evidence="6">4Fe-4S binding protein</fullName>
    </submittedName>
</protein>
<feature type="domain" description="4Fe-4S ferredoxin-type" evidence="5">
    <location>
        <begin position="39"/>
        <end position="68"/>
    </location>
</feature>
<dbReference type="PROSITE" id="PS00198">
    <property type="entry name" value="4FE4S_FER_1"/>
    <property type="match status" value="1"/>
</dbReference>
<dbReference type="Gene3D" id="3.30.70.20">
    <property type="match status" value="2"/>
</dbReference>
<keyword evidence="3" id="KW-0408">Iron</keyword>
<dbReference type="PANTHER" id="PTHR24960:SF79">
    <property type="entry name" value="PHOTOSYSTEM I IRON-SULFUR CENTER"/>
    <property type="match status" value="1"/>
</dbReference>
<proteinExistence type="predicted"/>
<evidence type="ECO:0000313" key="7">
    <source>
        <dbReference type="Proteomes" id="UP000736328"/>
    </source>
</evidence>
<evidence type="ECO:0000256" key="3">
    <source>
        <dbReference type="ARBA" id="ARBA00023004"/>
    </source>
</evidence>
<dbReference type="SUPFAM" id="SSF54862">
    <property type="entry name" value="4Fe-4S ferredoxins"/>
    <property type="match status" value="1"/>
</dbReference>
<dbReference type="PROSITE" id="PS51379">
    <property type="entry name" value="4FE4S_FER_2"/>
    <property type="match status" value="2"/>
</dbReference>